<dbReference type="EnsemblPlants" id="OMERI06G20340.1">
    <property type="protein sequence ID" value="OMERI06G20340.1"/>
    <property type="gene ID" value="OMERI06G20340"/>
</dbReference>
<dbReference type="Gramene" id="OMERI06G20340.1">
    <property type="protein sequence ID" value="OMERI06G20340.1"/>
    <property type="gene ID" value="OMERI06G20340"/>
</dbReference>
<evidence type="ECO:0000313" key="3">
    <source>
        <dbReference type="Proteomes" id="UP000008021"/>
    </source>
</evidence>
<evidence type="ECO:0008006" key="4">
    <source>
        <dbReference type="Google" id="ProtNLM"/>
    </source>
</evidence>
<organism evidence="2">
    <name type="scientific">Oryza meridionalis</name>
    <dbReference type="NCBI Taxonomy" id="40149"/>
    <lineage>
        <taxon>Eukaryota</taxon>
        <taxon>Viridiplantae</taxon>
        <taxon>Streptophyta</taxon>
        <taxon>Embryophyta</taxon>
        <taxon>Tracheophyta</taxon>
        <taxon>Spermatophyta</taxon>
        <taxon>Magnoliopsida</taxon>
        <taxon>Liliopsida</taxon>
        <taxon>Poales</taxon>
        <taxon>Poaceae</taxon>
        <taxon>BOP clade</taxon>
        <taxon>Oryzoideae</taxon>
        <taxon>Oryzeae</taxon>
        <taxon>Oryzinae</taxon>
        <taxon>Oryza</taxon>
    </lineage>
</organism>
<sequence length="70" mass="7741">MQQEAVAARQRRPPSVRSRGRAGDGRGGGGYPTAAPSLRRIWRESKRREGRWWRPDGGTKGNDGALPVNE</sequence>
<proteinExistence type="predicted"/>
<feature type="region of interest" description="Disordered" evidence="1">
    <location>
        <begin position="1"/>
        <end position="70"/>
    </location>
</feature>
<dbReference type="AlphaFoldDB" id="A0A0E0E3E9"/>
<feature type="compositionally biased region" description="Basic residues" evidence="1">
    <location>
        <begin position="9"/>
        <end position="20"/>
    </location>
</feature>
<feature type="compositionally biased region" description="Basic and acidic residues" evidence="1">
    <location>
        <begin position="41"/>
        <end position="54"/>
    </location>
</feature>
<keyword evidence="3" id="KW-1185">Reference proteome</keyword>
<name>A0A0E0E3E9_9ORYZ</name>
<protein>
    <recommendedName>
        <fullName evidence="4">DUF834 domain-containing protein</fullName>
    </recommendedName>
</protein>
<evidence type="ECO:0000256" key="1">
    <source>
        <dbReference type="SAM" id="MobiDB-lite"/>
    </source>
</evidence>
<dbReference type="Proteomes" id="UP000008021">
    <property type="component" value="Chromosome 6"/>
</dbReference>
<accession>A0A0E0E3E9</accession>
<dbReference type="HOGENOM" id="CLU_2762094_0_0_1"/>
<reference evidence="2" key="1">
    <citation type="submission" date="2015-04" db="UniProtKB">
        <authorList>
            <consortium name="EnsemblPlants"/>
        </authorList>
    </citation>
    <scope>IDENTIFICATION</scope>
</reference>
<reference evidence="2" key="2">
    <citation type="submission" date="2018-05" db="EMBL/GenBank/DDBJ databases">
        <title>OmerRS3 (Oryza meridionalis Reference Sequence Version 3).</title>
        <authorList>
            <person name="Zhang J."/>
            <person name="Kudrna D."/>
            <person name="Lee S."/>
            <person name="Talag J."/>
            <person name="Welchert J."/>
            <person name="Wing R.A."/>
        </authorList>
    </citation>
    <scope>NUCLEOTIDE SEQUENCE [LARGE SCALE GENOMIC DNA]</scope>
    <source>
        <strain evidence="2">cv. OR44</strain>
    </source>
</reference>
<evidence type="ECO:0000313" key="2">
    <source>
        <dbReference type="EnsemblPlants" id="OMERI06G20340.1"/>
    </source>
</evidence>